<protein>
    <submittedName>
        <fullName evidence="1">Uncharacterized protein</fullName>
    </submittedName>
</protein>
<organism evidence="1">
    <name type="scientific">viral metagenome</name>
    <dbReference type="NCBI Taxonomy" id="1070528"/>
    <lineage>
        <taxon>unclassified sequences</taxon>
        <taxon>metagenomes</taxon>
        <taxon>organismal metagenomes</taxon>
    </lineage>
</organism>
<dbReference type="EMBL" id="MN739177">
    <property type="protein sequence ID" value="QHS92312.1"/>
    <property type="molecule type" value="Genomic_DNA"/>
</dbReference>
<evidence type="ECO:0000313" key="1">
    <source>
        <dbReference type="EMBL" id="QHS92312.1"/>
    </source>
</evidence>
<proteinExistence type="predicted"/>
<dbReference type="AlphaFoldDB" id="A0A6C0BJW8"/>
<reference evidence="1" key="1">
    <citation type="journal article" date="2020" name="Nature">
        <title>Giant virus diversity and host interactions through global metagenomics.</title>
        <authorList>
            <person name="Schulz F."/>
            <person name="Roux S."/>
            <person name="Paez-Espino D."/>
            <person name="Jungbluth S."/>
            <person name="Walsh D.A."/>
            <person name="Denef V.J."/>
            <person name="McMahon K.D."/>
            <person name="Konstantinidis K.T."/>
            <person name="Eloe-Fadrosh E.A."/>
            <person name="Kyrpides N.C."/>
            <person name="Woyke T."/>
        </authorList>
    </citation>
    <scope>NUCLEOTIDE SEQUENCE</scope>
    <source>
        <strain evidence="1">GVMAG-M-3300014204-73</strain>
    </source>
</reference>
<accession>A0A6C0BJW8</accession>
<name>A0A6C0BJW8_9ZZZZ</name>
<sequence length="244" mass="27983">MAYLVNLTHFLQSKIQAMTTPTGAHLHLYLMYYHDRDPVRQAEIDFCLQMNLSNPIFSQIDILNESDDQLVVNDPRVTVKHSSRLTFNGFFKYINSRTTDPETINILINTDIVIGDQFDRITIGPNQVICLSRYELNPNGEPSVSVGGGSHDCWIWKGTIRDNLGRFYMGKFLCDGVLAHELRSCGYVLKNPMLDLKIYHVHISGIRNYSEGDKILGHRCGIKFSHNDGWYNKMDTYNDGCNIW</sequence>